<feature type="region of interest" description="Disordered" evidence="1">
    <location>
        <begin position="206"/>
        <end position="234"/>
    </location>
</feature>
<feature type="region of interest" description="Disordered" evidence="1">
    <location>
        <begin position="1"/>
        <end position="45"/>
    </location>
</feature>
<evidence type="ECO:0000313" key="3">
    <source>
        <dbReference type="Proteomes" id="UP001321760"/>
    </source>
</evidence>
<feature type="region of interest" description="Disordered" evidence="1">
    <location>
        <begin position="264"/>
        <end position="302"/>
    </location>
</feature>
<accession>A0AAV9GE10</accession>
<feature type="compositionally biased region" description="Low complexity" evidence="1">
    <location>
        <begin position="268"/>
        <end position="282"/>
    </location>
</feature>
<evidence type="ECO:0000313" key="2">
    <source>
        <dbReference type="EMBL" id="KAK4445371.1"/>
    </source>
</evidence>
<dbReference type="Proteomes" id="UP001321760">
    <property type="component" value="Unassembled WGS sequence"/>
</dbReference>
<feature type="compositionally biased region" description="Pro residues" evidence="1">
    <location>
        <begin position="13"/>
        <end position="23"/>
    </location>
</feature>
<sequence length="511" mass="55824">MPRWRTHKNRSPPVVPAAPPARPTPRASPASTAPRAPPAPSMPAIILPATNPPTIIGPDSLPPLKIDIRWHTERMPKDGYAIAGLPWTDAEYIAKVPKSSVPPGTELVIRGYIVDGYGRNYDPSCFSDRPGWEAQAELYGEHKPGKVYMSADGHFKLARWTWIADRYCGLGGEFHFQAAAFLYHANGMLLGFGSVTSEMTVKILPVTGSSGQPTRRTTSSRPPPHHHNLSQQSGIFHSPKRHKITLYVVYLVIFPALFHGEAPQQRATGGPTSSTRPKSTRTASHEANSRSGATVDEDGRNYDPDTYKYGLEGVELYGEAAASMQSPGWVYHSGEVYYAQWTRIADRRCGGGGRYYFLATAFVHDGNGEVLAFGCVWSEVHRAKGKLELADCGKGKGKEQFRVYSDMIGPGISQEANLIQIPTYPLTITTSPLSTIPYVQKFLNGPSTLVVGSLKKFLPLATSSGELYPVIVGSILLTMLPALSMMRPLALTCLFWAQTGSARVERSTWAV</sequence>
<dbReference type="AlphaFoldDB" id="A0AAV9GE10"/>
<comment type="caution">
    <text evidence="2">The sequence shown here is derived from an EMBL/GenBank/DDBJ whole genome shotgun (WGS) entry which is preliminary data.</text>
</comment>
<name>A0AAV9GE10_9PEZI</name>
<feature type="compositionally biased region" description="Low complexity" evidence="1">
    <location>
        <begin position="24"/>
        <end position="34"/>
    </location>
</feature>
<protein>
    <submittedName>
        <fullName evidence="2">Uncharacterized protein</fullName>
    </submittedName>
</protein>
<proteinExistence type="predicted"/>
<keyword evidence="3" id="KW-1185">Reference proteome</keyword>
<reference evidence="2" key="1">
    <citation type="journal article" date="2023" name="Mol. Phylogenet. Evol.">
        <title>Genome-scale phylogeny and comparative genomics of the fungal order Sordariales.</title>
        <authorList>
            <person name="Hensen N."/>
            <person name="Bonometti L."/>
            <person name="Westerberg I."/>
            <person name="Brannstrom I.O."/>
            <person name="Guillou S."/>
            <person name="Cros-Aarteil S."/>
            <person name="Calhoun S."/>
            <person name="Haridas S."/>
            <person name="Kuo A."/>
            <person name="Mondo S."/>
            <person name="Pangilinan J."/>
            <person name="Riley R."/>
            <person name="LaButti K."/>
            <person name="Andreopoulos B."/>
            <person name="Lipzen A."/>
            <person name="Chen C."/>
            <person name="Yan M."/>
            <person name="Daum C."/>
            <person name="Ng V."/>
            <person name="Clum A."/>
            <person name="Steindorff A."/>
            <person name="Ohm R.A."/>
            <person name="Martin F."/>
            <person name="Silar P."/>
            <person name="Natvig D.O."/>
            <person name="Lalanne C."/>
            <person name="Gautier V."/>
            <person name="Ament-Velasquez S.L."/>
            <person name="Kruys A."/>
            <person name="Hutchinson M.I."/>
            <person name="Powell A.J."/>
            <person name="Barry K."/>
            <person name="Miller A.N."/>
            <person name="Grigoriev I.V."/>
            <person name="Debuchy R."/>
            <person name="Gladieux P."/>
            <person name="Hiltunen Thoren M."/>
            <person name="Johannesson H."/>
        </authorList>
    </citation>
    <scope>NUCLEOTIDE SEQUENCE</scope>
    <source>
        <strain evidence="2">PSN243</strain>
    </source>
</reference>
<feature type="compositionally biased region" description="Basic residues" evidence="1">
    <location>
        <begin position="1"/>
        <end position="10"/>
    </location>
</feature>
<organism evidence="2 3">
    <name type="scientific">Podospora aff. communis PSN243</name>
    <dbReference type="NCBI Taxonomy" id="3040156"/>
    <lineage>
        <taxon>Eukaryota</taxon>
        <taxon>Fungi</taxon>
        <taxon>Dikarya</taxon>
        <taxon>Ascomycota</taxon>
        <taxon>Pezizomycotina</taxon>
        <taxon>Sordariomycetes</taxon>
        <taxon>Sordariomycetidae</taxon>
        <taxon>Sordariales</taxon>
        <taxon>Podosporaceae</taxon>
        <taxon>Podospora</taxon>
    </lineage>
</organism>
<reference evidence="2" key="2">
    <citation type="submission" date="2023-05" db="EMBL/GenBank/DDBJ databases">
        <authorList>
            <consortium name="Lawrence Berkeley National Laboratory"/>
            <person name="Steindorff A."/>
            <person name="Hensen N."/>
            <person name="Bonometti L."/>
            <person name="Westerberg I."/>
            <person name="Brannstrom I.O."/>
            <person name="Guillou S."/>
            <person name="Cros-Aarteil S."/>
            <person name="Calhoun S."/>
            <person name="Haridas S."/>
            <person name="Kuo A."/>
            <person name="Mondo S."/>
            <person name="Pangilinan J."/>
            <person name="Riley R."/>
            <person name="Labutti K."/>
            <person name="Andreopoulos B."/>
            <person name="Lipzen A."/>
            <person name="Chen C."/>
            <person name="Yanf M."/>
            <person name="Daum C."/>
            <person name="Ng V."/>
            <person name="Clum A."/>
            <person name="Ohm R."/>
            <person name="Martin F."/>
            <person name="Silar P."/>
            <person name="Natvig D."/>
            <person name="Lalanne C."/>
            <person name="Gautier V."/>
            <person name="Ament-Velasquez S.L."/>
            <person name="Kruys A."/>
            <person name="Hutchinson M.I."/>
            <person name="Powell A.J."/>
            <person name="Barry K."/>
            <person name="Miller A.N."/>
            <person name="Grigoriev I.V."/>
            <person name="Debuchy R."/>
            <person name="Gladieux P."/>
            <person name="Thoren M.H."/>
            <person name="Johannesson H."/>
        </authorList>
    </citation>
    <scope>NUCLEOTIDE SEQUENCE</scope>
    <source>
        <strain evidence="2">PSN243</strain>
    </source>
</reference>
<gene>
    <name evidence="2" type="ORF">QBC34DRAFT_429145</name>
</gene>
<dbReference type="EMBL" id="MU865966">
    <property type="protein sequence ID" value="KAK4445371.1"/>
    <property type="molecule type" value="Genomic_DNA"/>
</dbReference>
<evidence type="ECO:0000256" key="1">
    <source>
        <dbReference type="SAM" id="MobiDB-lite"/>
    </source>
</evidence>
<feature type="compositionally biased region" description="Low complexity" evidence="1">
    <location>
        <begin position="207"/>
        <end position="220"/>
    </location>
</feature>